<keyword evidence="2" id="KW-1185">Reference proteome</keyword>
<proteinExistence type="predicted"/>
<dbReference type="Proteomes" id="UP000287972">
    <property type="component" value="Unassembled WGS sequence"/>
</dbReference>
<gene>
    <name evidence="1" type="ORF">CEP51_016380</name>
</gene>
<dbReference type="Gene3D" id="3.30.530.20">
    <property type="match status" value="1"/>
</dbReference>
<evidence type="ECO:0000313" key="2">
    <source>
        <dbReference type="Proteomes" id="UP000287972"/>
    </source>
</evidence>
<evidence type="ECO:0008006" key="3">
    <source>
        <dbReference type="Google" id="ProtNLM"/>
    </source>
</evidence>
<reference evidence="1 2" key="1">
    <citation type="submission" date="2017-06" db="EMBL/GenBank/DDBJ databases">
        <title>Comparative genomic analysis of Ambrosia Fusariam Clade fungi.</title>
        <authorList>
            <person name="Stajich J.E."/>
            <person name="Carrillo J."/>
            <person name="Kijimoto T."/>
            <person name="Eskalen A."/>
            <person name="O'Donnell K."/>
            <person name="Kasson M."/>
        </authorList>
    </citation>
    <scope>NUCLEOTIDE SEQUENCE [LARGE SCALE GENOMIC DNA]</scope>
    <source>
        <strain evidence="1 2">NRRL62606</strain>
    </source>
</reference>
<dbReference type="InterPro" id="IPR023393">
    <property type="entry name" value="START-like_dom_sf"/>
</dbReference>
<dbReference type="EMBL" id="NKCL01001123">
    <property type="protein sequence ID" value="RSL43305.1"/>
    <property type="molecule type" value="Genomic_DNA"/>
</dbReference>
<dbReference type="SUPFAM" id="SSF55961">
    <property type="entry name" value="Bet v1-like"/>
    <property type="match status" value="1"/>
</dbReference>
<evidence type="ECO:0000313" key="1">
    <source>
        <dbReference type="EMBL" id="RSL43305.1"/>
    </source>
</evidence>
<sequence>MSVDDLQGRIVLASIRETIHAPANEIWPFLSAIGAERILIPGCTRSSILKGHGKDAVRRVYFGDTFFDEKILECDSMTYKLKYEVVEPNSSPATGVLAAAQLHPPESDGTTIITWVSGANTVPYEYKAVLEEQALGFCKGQVESLRRLTTTTK</sequence>
<dbReference type="AlphaFoldDB" id="A0A428NRD0"/>
<protein>
    <recommendedName>
        <fullName evidence="3">Bet v I/Major latex protein domain-containing protein</fullName>
    </recommendedName>
</protein>
<name>A0A428NRD0_9HYPO</name>
<accession>A0A428NRD0</accession>
<comment type="caution">
    <text evidence="1">The sequence shown here is derived from an EMBL/GenBank/DDBJ whole genome shotgun (WGS) entry which is preliminary data.</text>
</comment>
<organism evidence="1 2">
    <name type="scientific">Fusarium floridanum</name>
    <dbReference type="NCBI Taxonomy" id="1325733"/>
    <lineage>
        <taxon>Eukaryota</taxon>
        <taxon>Fungi</taxon>
        <taxon>Dikarya</taxon>
        <taxon>Ascomycota</taxon>
        <taxon>Pezizomycotina</taxon>
        <taxon>Sordariomycetes</taxon>
        <taxon>Hypocreomycetidae</taxon>
        <taxon>Hypocreales</taxon>
        <taxon>Nectriaceae</taxon>
        <taxon>Fusarium</taxon>
        <taxon>Fusarium solani species complex</taxon>
    </lineage>
</organism>